<name>A0AAW1KH63_POPJA</name>
<dbReference type="Proteomes" id="UP001458880">
    <property type="component" value="Unassembled WGS sequence"/>
</dbReference>
<proteinExistence type="predicted"/>
<keyword evidence="2" id="KW-1185">Reference proteome</keyword>
<reference evidence="1 2" key="1">
    <citation type="journal article" date="2024" name="BMC Genomics">
        <title>De novo assembly and annotation of Popillia japonica's genome with initial clues to its potential as an invasive pest.</title>
        <authorList>
            <person name="Cucini C."/>
            <person name="Boschi S."/>
            <person name="Funari R."/>
            <person name="Cardaioli E."/>
            <person name="Iannotti N."/>
            <person name="Marturano G."/>
            <person name="Paoli F."/>
            <person name="Bruttini M."/>
            <person name="Carapelli A."/>
            <person name="Frati F."/>
            <person name="Nardi F."/>
        </authorList>
    </citation>
    <scope>NUCLEOTIDE SEQUENCE [LARGE SCALE GENOMIC DNA]</scope>
    <source>
        <strain evidence="1">DMR45628</strain>
    </source>
</reference>
<organism evidence="1 2">
    <name type="scientific">Popillia japonica</name>
    <name type="common">Japanese beetle</name>
    <dbReference type="NCBI Taxonomy" id="7064"/>
    <lineage>
        <taxon>Eukaryota</taxon>
        <taxon>Metazoa</taxon>
        <taxon>Ecdysozoa</taxon>
        <taxon>Arthropoda</taxon>
        <taxon>Hexapoda</taxon>
        <taxon>Insecta</taxon>
        <taxon>Pterygota</taxon>
        <taxon>Neoptera</taxon>
        <taxon>Endopterygota</taxon>
        <taxon>Coleoptera</taxon>
        <taxon>Polyphaga</taxon>
        <taxon>Scarabaeiformia</taxon>
        <taxon>Scarabaeidae</taxon>
        <taxon>Rutelinae</taxon>
        <taxon>Popillia</taxon>
    </lineage>
</organism>
<sequence>MEAPLFSFQEEEGDKVSTDEQISDIQANVREDDIQLEQVLRAIKYVKRGNGSGHNKIKPKMLTEEIKE</sequence>
<evidence type="ECO:0000313" key="1">
    <source>
        <dbReference type="EMBL" id="KAK9718063.1"/>
    </source>
</evidence>
<protein>
    <submittedName>
        <fullName evidence="1">Uncharacterized protein</fullName>
    </submittedName>
</protein>
<gene>
    <name evidence="1" type="ORF">QE152_g23381</name>
</gene>
<comment type="caution">
    <text evidence="1">The sequence shown here is derived from an EMBL/GenBank/DDBJ whole genome shotgun (WGS) entry which is preliminary data.</text>
</comment>
<dbReference type="AlphaFoldDB" id="A0AAW1KH63"/>
<accession>A0AAW1KH63</accession>
<dbReference type="EMBL" id="JASPKY010000232">
    <property type="protein sequence ID" value="KAK9718063.1"/>
    <property type="molecule type" value="Genomic_DNA"/>
</dbReference>
<evidence type="ECO:0000313" key="2">
    <source>
        <dbReference type="Proteomes" id="UP001458880"/>
    </source>
</evidence>